<feature type="compositionally biased region" description="Polar residues" evidence="1">
    <location>
        <begin position="26"/>
        <end position="43"/>
    </location>
</feature>
<reference evidence="2 3" key="1">
    <citation type="journal article" date="2018" name="MBio">
        <title>Comparative Genomics Reveals the Core Gene Toolbox for the Fungus-Insect Symbiosis.</title>
        <authorList>
            <person name="Wang Y."/>
            <person name="Stata M."/>
            <person name="Wang W."/>
            <person name="Stajich J.E."/>
            <person name="White M.M."/>
            <person name="Moncalvo J.M."/>
        </authorList>
    </citation>
    <scope>NUCLEOTIDE SEQUENCE [LARGE SCALE GENOMIC DNA]</scope>
    <source>
        <strain evidence="2 3">SWE-8-4</strain>
    </source>
</reference>
<dbReference type="OrthoDB" id="1844152at2759"/>
<dbReference type="AlphaFoldDB" id="A0A2T9Y5D2"/>
<organism evidence="2 3">
    <name type="scientific">Smittium simulii</name>
    <dbReference type="NCBI Taxonomy" id="133385"/>
    <lineage>
        <taxon>Eukaryota</taxon>
        <taxon>Fungi</taxon>
        <taxon>Fungi incertae sedis</taxon>
        <taxon>Zoopagomycota</taxon>
        <taxon>Kickxellomycotina</taxon>
        <taxon>Harpellomycetes</taxon>
        <taxon>Harpellales</taxon>
        <taxon>Legeriomycetaceae</taxon>
        <taxon>Smittium</taxon>
    </lineage>
</organism>
<feature type="region of interest" description="Disordered" evidence="1">
    <location>
        <begin position="23"/>
        <end position="43"/>
    </location>
</feature>
<keyword evidence="3" id="KW-1185">Reference proteome</keyword>
<proteinExistence type="predicted"/>
<protein>
    <submittedName>
        <fullName evidence="2">Uncharacterized protein</fullName>
    </submittedName>
</protein>
<name>A0A2T9Y5D2_9FUNG</name>
<evidence type="ECO:0000256" key="1">
    <source>
        <dbReference type="SAM" id="MobiDB-lite"/>
    </source>
</evidence>
<gene>
    <name evidence="2" type="ORF">BB561_006299</name>
</gene>
<sequence>MSNGVLIPKGSSLSLNLFSKYHKPSQKSTPKNADNINPNTVPQKFTTKKSDPINLNIASQNDFDASCLVWGPLNAPCPFKAYALAQMKAVVCIILRKYYLFNKAINYDKPQSKYHHVTVIAANYKTLYLQKYKINNYQL</sequence>
<evidence type="ECO:0000313" key="2">
    <source>
        <dbReference type="EMBL" id="PVU87528.1"/>
    </source>
</evidence>
<comment type="caution">
    <text evidence="2">The sequence shown here is derived from an EMBL/GenBank/DDBJ whole genome shotgun (WGS) entry which is preliminary data.</text>
</comment>
<accession>A0A2T9Y5D2</accession>
<dbReference type="Proteomes" id="UP000245383">
    <property type="component" value="Unassembled WGS sequence"/>
</dbReference>
<dbReference type="EMBL" id="MBFR01000484">
    <property type="protein sequence ID" value="PVU87528.1"/>
    <property type="molecule type" value="Genomic_DNA"/>
</dbReference>
<evidence type="ECO:0000313" key="3">
    <source>
        <dbReference type="Proteomes" id="UP000245383"/>
    </source>
</evidence>